<feature type="compositionally biased region" description="Pro residues" evidence="1">
    <location>
        <begin position="209"/>
        <end position="221"/>
    </location>
</feature>
<evidence type="ECO:0000256" key="1">
    <source>
        <dbReference type="SAM" id="MobiDB-lite"/>
    </source>
</evidence>
<feature type="signal peptide" evidence="2">
    <location>
        <begin position="1"/>
        <end position="23"/>
    </location>
</feature>
<feature type="region of interest" description="Disordered" evidence="1">
    <location>
        <begin position="201"/>
        <end position="227"/>
    </location>
</feature>
<dbReference type="KEGG" id="glo:Glov_3587"/>
<dbReference type="OrthoDB" id="9837532at2"/>
<evidence type="ECO:0008006" key="5">
    <source>
        <dbReference type="Google" id="ProtNLM"/>
    </source>
</evidence>
<dbReference type="STRING" id="398767.Glov_3587"/>
<protein>
    <recommendedName>
        <fullName evidence="5">Lipoprotein</fullName>
    </recommendedName>
</protein>
<keyword evidence="4" id="KW-1185">Reference proteome</keyword>
<dbReference type="EMBL" id="CP001089">
    <property type="protein sequence ID" value="ACD97288.1"/>
    <property type="molecule type" value="Genomic_DNA"/>
</dbReference>
<gene>
    <name evidence="3" type="ordered locus">Glov_3587</name>
</gene>
<proteinExistence type="predicted"/>
<reference evidence="3 4" key="1">
    <citation type="submission" date="2008-05" db="EMBL/GenBank/DDBJ databases">
        <title>Complete sequence of chromosome of Geobacter lovleyi SZ.</title>
        <authorList>
            <consortium name="US DOE Joint Genome Institute"/>
            <person name="Lucas S."/>
            <person name="Copeland A."/>
            <person name="Lapidus A."/>
            <person name="Glavina del Rio T."/>
            <person name="Dalin E."/>
            <person name="Tice H."/>
            <person name="Bruce D."/>
            <person name="Goodwin L."/>
            <person name="Pitluck S."/>
            <person name="Chertkov O."/>
            <person name="Meincke L."/>
            <person name="Brettin T."/>
            <person name="Detter J.C."/>
            <person name="Han C."/>
            <person name="Tapia R."/>
            <person name="Kuske C.R."/>
            <person name="Schmutz J."/>
            <person name="Larimer F."/>
            <person name="Land M."/>
            <person name="Hauser L."/>
            <person name="Kyrpides N."/>
            <person name="Mikhailova N."/>
            <person name="Sung Y."/>
            <person name="Fletcher K.E."/>
            <person name="Ritalahti K.M."/>
            <person name="Loeffler F.E."/>
            <person name="Richardson P."/>
        </authorList>
    </citation>
    <scope>NUCLEOTIDE SEQUENCE [LARGE SCALE GENOMIC DNA]</scope>
    <source>
        <strain evidence="4">ATCC BAA-1151 / DSM 17278 / SZ</strain>
    </source>
</reference>
<sequence length="227" mass="24353">MTRVHLMLLIIMTVIGCGSLGSAADKTDYPAKITAAKSGIEELAAKVGNYPQALAELEKARASLKKAEQSYDKGRQWMGLGGLKPEAEQEIAHNLQMVDSTMVLAVSRAAKGRADEEAAAIDRQVAVVKGRVKLLEERKQSEEKLRQDLQKCEAATKELGSVKADQQKLATQLEQVTGEKKKLETQLTALAAEKAALTDQLEALKKAPPTVPPPAPVPQNVPPAAAK</sequence>
<evidence type="ECO:0000313" key="4">
    <source>
        <dbReference type="Proteomes" id="UP000002420"/>
    </source>
</evidence>
<dbReference type="RefSeq" id="WP_012471606.1">
    <property type="nucleotide sequence ID" value="NC_010814.1"/>
</dbReference>
<dbReference type="HOGENOM" id="CLU_1218357_0_0_7"/>
<organism evidence="3 4">
    <name type="scientific">Trichlorobacter lovleyi (strain ATCC BAA-1151 / DSM 17278 / SZ)</name>
    <name type="common">Geobacter lovleyi</name>
    <dbReference type="NCBI Taxonomy" id="398767"/>
    <lineage>
        <taxon>Bacteria</taxon>
        <taxon>Pseudomonadati</taxon>
        <taxon>Thermodesulfobacteriota</taxon>
        <taxon>Desulfuromonadia</taxon>
        <taxon>Geobacterales</taxon>
        <taxon>Geobacteraceae</taxon>
        <taxon>Trichlorobacter</taxon>
    </lineage>
</organism>
<accession>B3E328</accession>
<name>B3E328_TRIL1</name>
<evidence type="ECO:0000313" key="3">
    <source>
        <dbReference type="EMBL" id="ACD97288.1"/>
    </source>
</evidence>
<dbReference type="AlphaFoldDB" id="B3E328"/>
<evidence type="ECO:0000256" key="2">
    <source>
        <dbReference type="SAM" id="SignalP"/>
    </source>
</evidence>
<feature type="chain" id="PRO_5002785997" description="Lipoprotein" evidence="2">
    <location>
        <begin position="24"/>
        <end position="227"/>
    </location>
</feature>
<dbReference type="PROSITE" id="PS51257">
    <property type="entry name" value="PROKAR_LIPOPROTEIN"/>
    <property type="match status" value="1"/>
</dbReference>
<dbReference type="Proteomes" id="UP000002420">
    <property type="component" value="Chromosome"/>
</dbReference>
<keyword evidence="2" id="KW-0732">Signal</keyword>